<accession>A0A9W3SI83</accession>
<name>A0A9W3SI83_BACTU</name>
<sequence>MIKKIITIPLIGIIALSACGNPDNKTDITSPVPKIDSSV</sequence>
<gene>
    <name evidence="1" type="ORF">BT246_67180</name>
</gene>
<evidence type="ECO:0000313" key="1">
    <source>
        <dbReference type="EMBL" id="ANS52010.1"/>
    </source>
</evidence>
<evidence type="ECO:0000313" key="2">
    <source>
        <dbReference type="Proteomes" id="UP000092743"/>
    </source>
</evidence>
<dbReference type="Proteomes" id="UP000092743">
    <property type="component" value="Plasmid p120510"/>
</dbReference>
<proteinExistence type="predicted"/>
<protein>
    <submittedName>
        <fullName evidence="1">Uncharacterized protein</fullName>
    </submittedName>
</protein>
<dbReference type="AlphaFoldDB" id="A0A9W3SI83"/>
<dbReference type="PROSITE" id="PS51257">
    <property type="entry name" value="PROKAR_LIPOPROTEIN"/>
    <property type="match status" value="1"/>
</dbReference>
<organism evidence="1 2">
    <name type="scientific">Bacillus thuringiensis</name>
    <dbReference type="NCBI Taxonomy" id="1428"/>
    <lineage>
        <taxon>Bacteria</taxon>
        <taxon>Bacillati</taxon>
        <taxon>Bacillota</taxon>
        <taxon>Bacilli</taxon>
        <taxon>Bacillales</taxon>
        <taxon>Bacillaceae</taxon>
        <taxon>Bacillus</taxon>
        <taxon>Bacillus cereus group</taxon>
    </lineage>
</organism>
<reference evidence="1 2" key="1">
    <citation type="submission" date="2016-04" db="EMBL/GenBank/DDBJ databases">
        <title>High quality genome of the nematocidal Bacillus thuringiensis MYBT18246.</title>
        <authorList>
            <person name="Hollensteiner J."/>
            <person name="Poehlein A."/>
            <person name="Sproeer C."/>
            <person name="Bunk B."/>
            <person name="Rosenstiel P."/>
            <person name="Schulenburg H."/>
            <person name="Liesegang H."/>
        </authorList>
    </citation>
    <scope>NUCLEOTIDE SEQUENCE [LARGE SCALE GENOMIC DNA]</scope>
    <source>
        <strain evidence="1 2">MYBT18246</strain>
        <plasmid evidence="1 2">p120510</plasmid>
    </source>
</reference>
<keyword evidence="1" id="KW-0614">Plasmid</keyword>
<dbReference type="EMBL" id="CP015353">
    <property type="protein sequence ID" value="ANS52010.1"/>
    <property type="molecule type" value="Genomic_DNA"/>
</dbReference>
<geneLocation type="plasmid" evidence="1 2">
    <name>p120510</name>
</geneLocation>